<dbReference type="Pfam" id="PF13192">
    <property type="entry name" value="Thioredoxin_3"/>
    <property type="match status" value="1"/>
</dbReference>
<protein>
    <submittedName>
        <fullName evidence="2">Uncharacterized 9.0 kDa protein in mobE 3'region</fullName>
    </submittedName>
</protein>
<comment type="caution">
    <text evidence="2">The sequence shown here is derived from an EMBL/GenBank/DDBJ whole genome shotgun (WGS) entry which is preliminary data.</text>
</comment>
<dbReference type="Gene3D" id="3.40.30.10">
    <property type="entry name" value="Glutaredoxin"/>
    <property type="match status" value="1"/>
</dbReference>
<dbReference type="InterPro" id="IPR012336">
    <property type="entry name" value="Thioredoxin-like_fold"/>
</dbReference>
<sequence>MTAQRNVEIYSAGCAVCEDAIATVRDLACDACEVTVRDMTQPEVAEQAQRLGIRSVPAVVIDGRLAACCGTGLDTAALKQAGLGQPL</sequence>
<dbReference type="STRING" id="1266370.NITGR_250047"/>
<keyword evidence="3" id="KW-1185">Reference proteome</keyword>
<dbReference type="Proteomes" id="UP000011704">
    <property type="component" value="Unassembled WGS sequence"/>
</dbReference>
<dbReference type="AlphaFoldDB" id="M1YXC2"/>
<feature type="domain" description="Thioredoxin-like fold" evidence="1">
    <location>
        <begin position="6"/>
        <end position="66"/>
    </location>
</feature>
<dbReference type="RefSeq" id="WP_005007356.1">
    <property type="nucleotide sequence ID" value="NZ_HG422173.1"/>
</dbReference>
<dbReference type="OrthoDB" id="5402270at2"/>
<proteinExistence type="predicted"/>
<dbReference type="SUPFAM" id="SSF52833">
    <property type="entry name" value="Thioredoxin-like"/>
    <property type="match status" value="1"/>
</dbReference>
<accession>M1YXC2</accession>
<dbReference type="InterPro" id="IPR036249">
    <property type="entry name" value="Thioredoxin-like_sf"/>
</dbReference>
<dbReference type="InParanoid" id="M1YXC2"/>
<evidence type="ECO:0000313" key="3">
    <source>
        <dbReference type="Proteomes" id="UP000011704"/>
    </source>
</evidence>
<name>M1YXC2_NITG3</name>
<gene>
    <name evidence="2" type="ORF">NITGR_250047</name>
</gene>
<dbReference type="HOGENOM" id="CLU_185866_0_0_0"/>
<reference evidence="2 3" key="1">
    <citation type="journal article" date="2013" name="Front. Microbiol.">
        <title>The genome of Nitrospina gracilis illuminates the metabolism and evolution of the major marine nitrite oxidizer.</title>
        <authorList>
            <person name="Luecker S."/>
            <person name="Nowka B."/>
            <person name="Rattei T."/>
            <person name="Spieck E."/>
            <person name="and Daims H."/>
        </authorList>
    </citation>
    <scope>NUCLEOTIDE SEQUENCE [LARGE SCALE GENOMIC DNA]</scope>
    <source>
        <strain evidence="2 3">3/211</strain>
    </source>
</reference>
<organism evidence="2 3">
    <name type="scientific">Nitrospina gracilis (strain 3/211)</name>
    <dbReference type="NCBI Taxonomy" id="1266370"/>
    <lineage>
        <taxon>Bacteria</taxon>
        <taxon>Pseudomonadati</taxon>
        <taxon>Nitrospinota/Tectimicrobiota group</taxon>
        <taxon>Nitrospinota</taxon>
        <taxon>Nitrospinia</taxon>
        <taxon>Nitrospinales</taxon>
        <taxon>Nitrospinaceae</taxon>
        <taxon>Nitrospina</taxon>
    </lineage>
</organism>
<evidence type="ECO:0000313" key="2">
    <source>
        <dbReference type="EMBL" id="CCQ90134.1"/>
    </source>
</evidence>
<evidence type="ECO:0000259" key="1">
    <source>
        <dbReference type="Pfam" id="PF13192"/>
    </source>
</evidence>
<dbReference type="EMBL" id="CAQJ01000028">
    <property type="protein sequence ID" value="CCQ90134.1"/>
    <property type="molecule type" value="Genomic_DNA"/>
</dbReference>